<dbReference type="SUPFAM" id="SSF56112">
    <property type="entry name" value="Protein kinase-like (PK-like)"/>
    <property type="match status" value="1"/>
</dbReference>
<dbReference type="Gene3D" id="3.90.1200.10">
    <property type="match status" value="1"/>
</dbReference>
<reference evidence="3" key="1">
    <citation type="journal article" date="2019" name="Int. J. Syst. Evol. Microbiol.">
        <title>The Global Catalogue of Microorganisms (GCM) 10K type strain sequencing project: providing services to taxonomists for standard genome sequencing and annotation.</title>
        <authorList>
            <consortium name="The Broad Institute Genomics Platform"/>
            <consortium name="The Broad Institute Genome Sequencing Center for Infectious Disease"/>
            <person name="Wu L."/>
            <person name="Ma J."/>
        </authorList>
    </citation>
    <scope>NUCLEOTIDE SEQUENCE [LARGE SCALE GENOMIC DNA]</scope>
    <source>
        <strain evidence="3">JCM 15572</strain>
    </source>
</reference>
<proteinExistence type="predicted"/>
<dbReference type="Pfam" id="PF01636">
    <property type="entry name" value="APH"/>
    <property type="match status" value="1"/>
</dbReference>
<evidence type="ECO:0000313" key="3">
    <source>
        <dbReference type="Proteomes" id="UP001501705"/>
    </source>
</evidence>
<gene>
    <name evidence="2" type="ORF">GCM10009804_23010</name>
</gene>
<comment type="caution">
    <text evidence="2">The sequence shown here is derived from an EMBL/GenBank/DDBJ whole genome shotgun (WGS) entry which is preliminary data.</text>
</comment>
<accession>A0ABP4NQD8</accession>
<dbReference type="Proteomes" id="UP001501705">
    <property type="component" value="Unassembled WGS sequence"/>
</dbReference>
<evidence type="ECO:0000259" key="1">
    <source>
        <dbReference type="Pfam" id="PF01636"/>
    </source>
</evidence>
<organism evidence="2 3">
    <name type="scientific">Kribbella hippodromi</name>
    <dbReference type="NCBI Taxonomy" id="434347"/>
    <lineage>
        <taxon>Bacteria</taxon>
        <taxon>Bacillati</taxon>
        <taxon>Actinomycetota</taxon>
        <taxon>Actinomycetes</taxon>
        <taxon>Propionibacteriales</taxon>
        <taxon>Kribbellaceae</taxon>
        <taxon>Kribbella</taxon>
    </lineage>
</organism>
<name>A0ABP4NQD8_9ACTN</name>
<keyword evidence="3" id="KW-1185">Reference proteome</keyword>
<evidence type="ECO:0000313" key="2">
    <source>
        <dbReference type="EMBL" id="GAA1565738.1"/>
    </source>
</evidence>
<feature type="domain" description="Aminoglycoside phosphotransferase" evidence="1">
    <location>
        <begin position="13"/>
        <end position="85"/>
    </location>
</feature>
<dbReference type="InterPro" id="IPR002575">
    <property type="entry name" value="Aminoglycoside_PTrfase"/>
</dbReference>
<dbReference type="EMBL" id="BAAAPH010000006">
    <property type="protein sequence ID" value="GAA1565738.1"/>
    <property type="molecule type" value="Genomic_DNA"/>
</dbReference>
<protein>
    <recommendedName>
        <fullName evidence="1">Aminoglycoside phosphotransferase domain-containing protein</fullName>
    </recommendedName>
</protein>
<dbReference type="InterPro" id="IPR011009">
    <property type="entry name" value="Kinase-like_dom_sf"/>
</dbReference>
<sequence length="166" mass="19082">MGREWEPPGDAVWGAEPEVVADDVVYCHGDPGPWNFVLEDNRAVGLIDWDYLHPGSRIGDIAYALRWFVPLRSDEMALEWHHFPEVPDRRHRVEVFLEAYGEVPQFDVAEAVVARMQATSDLMEELARGGQEPQRTWVLDGALEREREEIEWVRRNRDLFAAPSGS</sequence>